<dbReference type="AlphaFoldDB" id="A0AB39Z3T0"/>
<keyword evidence="1" id="KW-1185">Reference proteome</keyword>
<organism evidence="1 2">
    <name type="scientific">Drosophila suzukii</name>
    <name type="common">Spotted-wing drosophila fruit fly</name>
    <dbReference type="NCBI Taxonomy" id="28584"/>
    <lineage>
        <taxon>Eukaryota</taxon>
        <taxon>Metazoa</taxon>
        <taxon>Ecdysozoa</taxon>
        <taxon>Arthropoda</taxon>
        <taxon>Hexapoda</taxon>
        <taxon>Insecta</taxon>
        <taxon>Pterygota</taxon>
        <taxon>Neoptera</taxon>
        <taxon>Endopterygota</taxon>
        <taxon>Diptera</taxon>
        <taxon>Brachycera</taxon>
        <taxon>Muscomorpha</taxon>
        <taxon>Ephydroidea</taxon>
        <taxon>Drosophilidae</taxon>
        <taxon>Drosophila</taxon>
        <taxon>Sophophora</taxon>
    </lineage>
</organism>
<gene>
    <name evidence="2" type="primary">LOC108008595</name>
</gene>
<evidence type="ECO:0000313" key="1">
    <source>
        <dbReference type="Proteomes" id="UP001652628"/>
    </source>
</evidence>
<dbReference type="RefSeq" id="XP_016927962.1">
    <property type="nucleotide sequence ID" value="XM_017072473.4"/>
</dbReference>
<sequence>MTSTSNILTIGSDTCETSEKVQKTSNPEAYFEFKFDKHMQKLLLGVKPQKPDETCVGRFAATETMRNGKQYYEFGPDNFKNGSIISVVSFSPKDMLLRVKNRIGKEHWVSENVIQYKKDSMYFIQEIVSDALKEEEMEIYQFLSYLNKTR</sequence>
<proteinExistence type="predicted"/>
<reference evidence="2" key="1">
    <citation type="submission" date="2025-08" db="UniProtKB">
        <authorList>
            <consortium name="RefSeq"/>
        </authorList>
    </citation>
    <scope>IDENTIFICATION</scope>
</reference>
<evidence type="ECO:0000313" key="2">
    <source>
        <dbReference type="RefSeq" id="XP_016927962.1"/>
    </source>
</evidence>
<dbReference type="GeneID" id="108008595"/>
<name>A0AB39Z3T0_DROSZ</name>
<protein>
    <submittedName>
        <fullName evidence="2">Uncharacterized protein</fullName>
    </submittedName>
</protein>
<accession>A0AB39Z3T0</accession>
<dbReference type="Proteomes" id="UP001652628">
    <property type="component" value="Chromosome 2R"/>
</dbReference>